<comment type="caution">
    <text evidence="6">The sequence shown here is derived from an EMBL/GenBank/DDBJ whole genome shotgun (WGS) entry which is preliminary data.</text>
</comment>
<dbReference type="SMART" id="SM00360">
    <property type="entry name" value="RRM"/>
    <property type="match status" value="2"/>
</dbReference>
<evidence type="ECO:0000313" key="7">
    <source>
        <dbReference type="Proteomes" id="UP000251960"/>
    </source>
</evidence>
<evidence type="ECO:0000313" key="6">
    <source>
        <dbReference type="EMBL" id="PWZ39977.1"/>
    </source>
</evidence>
<accession>A0A3L6FYW7</accession>
<evidence type="ECO:0000256" key="2">
    <source>
        <dbReference type="ARBA" id="ARBA00022884"/>
    </source>
</evidence>
<dbReference type="PANTHER" id="PTHR48032">
    <property type="entry name" value="RNA-BINDING PROTEIN MUSASHI HOMOLOG RBP6"/>
    <property type="match status" value="1"/>
</dbReference>
<sequence length="370" mass="40588">MEDAAESRKLFVGGIPAGAQEADLRAHFARFGEVRSVVVMRDRETGHGRGFGFVEFEDKAAAAAAAALGDADSPRHFLCGRAVDVKRARARAPRNQREQHSQPHQVEQGLDQGNQDNQYPMGNGTADSGDNVNYGSKKVFVGGLQDDTTEEEFRAYFETFGTVTDVAVIYDSATNRSRGFGFVTFDSEEAVGKVMRQSFHDLNGTKVEAKIAIPKDEQYYRNRGRGARSSGGRVPAGYEGSMYQPPYNAGYGSYNGYMPQPVHVQPYFPAPYFPVAGYPYGSGYPSQVVMANTPDMMSRWVPPAYGTYPQMYPWYILYRAGYGGPATSFQHGINGGGGDNKKDQTNVDMQQADNTSSVTTMLEHMKLGSQ</sequence>
<feature type="compositionally biased region" description="Polar residues" evidence="4">
    <location>
        <begin position="111"/>
        <end position="132"/>
    </location>
</feature>
<dbReference type="Gene3D" id="3.30.70.330">
    <property type="match status" value="2"/>
</dbReference>
<feature type="domain" description="RRM" evidence="5">
    <location>
        <begin position="137"/>
        <end position="216"/>
    </location>
</feature>
<dbReference type="ExpressionAtlas" id="A0A3L6FYW7">
    <property type="expression patterns" value="baseline and differential"/>
</dbReference>
<dbReference type="PANTHER" id="PTHR48032:SF12">
    <property type="entry name" value="RRM DOMAIN-CONTAINING PROTEIN"/>
    <property type="match status" value="1"/>
</dbReference>
<dbReference type="Pfam" id="PF00076">
    <property type="entry name" value="RRM_1"/>
    <property type="match status" value="2"/>
</dbReference>
<dbReference type="InterPro" id="IPR012677">
    <property type="entry name" value="Nucleotide-bd_a/b_plait_sf"/>
</dbReference>
<evidence type="ECO:0000256" key="1">
    <source>
        <dbReference type="ARBA" id="ARBA00022737"/>
    </source>
</evidence>
<keyword evidence="6" id="KW-0687">Ribonucleoprotein</keyword>
<evidence type="ECO:0000256" key="4">
    <source>
        <dbReference type="SAM" id="MobiDB-lite"/>
    </source>
</evidence>
<dbReference type="GO" id="GO:1990904">
    <property type="term" value="C:ribonucleoprotein complex"/>
    <property type="evidence" value="ECO:0007669"/>
    <property type="project" value="UniProtKB-KW"/>
</dbReference>
<dbReference type="FunFam" id="3.30.70.330:FF:000862">
    <property type="entry name" value="RNA-binding protein 1"/>
    <property type="match status" value="1"/>
</dbReference>
<name>A0A3L6FYW7_MAIZE</name>
<feature type="domain" description="RRM" evidence="5">
    <location>
        <begin position="8"/>
        <end position="90"/>
    </location>
</feature>
<dbReference type="PROSITE" id="PS50102">
    <property type="entry name" value="RRM"/>
    <property type="match status" value="2"/>
</dbReference>
<dbReference type="EMBL" id="NCVQ01000003">
    <property type="protein sequence ID" value="PWZ39977.1"/>
    <property type="molecule type" value="Genomic_DNA"/>
</dbReference>
<dbReference type="AlphaFoldDB" id="A0A3L6FYW7"/>
<feature type="region of interest" description="Disordered" evidence="4">
    <location>
        <begin position="88"/>
        <end position="132"/>
    </location>
</feature>
<evidence type="ECO:0000259" key="5">
    <source>
        <dbReference type="PROSITE" id="PS50102"/>
    </source>
</evidence>
<dbReference type="Proteomes" id="UP000251960">
    <property type="component" value="Chromosome 2"/>
</dbReference>
<organism evidence="6 7">
    <name type="scientific">Zea mays</name>
    <name type="common">Maize</name>
    <dbReference type="NCBI Taxonomy" id="4577"/>
    <lineage>
        <taxon>Eukaryota</taxon>
        <taxon>Viridiplantae</taxon>
        <taxon>Streptophyta</taxon>
        <taxon>Embryophyta</taxon>
        <taxon>Tracheophyta</taxon>
        <taxon>Spermatophyta</taxon>
        <taxon>Magnoliopsida</taxon>
        <taxon>Liliopsida</taxon>
        <taxon>Poales</taxon>
        <taxon>Poaceae</taxon>
        <taxon>PACMAD clade</taxon>
        <taxon>Panicoideae</taxon>
        <taxon>Andropogonodae</taxon>
        <taxon>Andropogoneae</taxon>
        <taxon>Tripsacinae</taxon>
        <taxon>Zea</taxon>
    </lineage>
</organism>
<evidence type="ECO:0000256" key="3">
    <source>
        <dbReference type="PROSITE-ProRule" id="PRU00176"/>
    </source>
</evidence>
<keyword evidence="1" id="KW-0677">Repeat</keyword>
<protein>
    <submittedName>
        <fullName evidence="6">Heterogeneous nuclear ribonucleoprotein 1</fullName>
    </submittedName>
</protein>
<dbReference type="SUPFAM" id="SSF54928">
    <property type="entry name" value="RNA-binding domain, RBD"/>
    <property type="match status" value="2"/>
</dbReference>
<dbReference type="GO" id="GO:0003723">
    <property type="term" value="F:RNA binding"/>
    <property type="evidence" value="ECO:0007669"/>
    <property type="project" value="UniProtKB-UniRule"/>
</dbReference>
<proteinExistence type="predicted"/>
<dbReference type="FunFam" id="3.30.70.330:FF:000923">
    <property type="entry name" value="RNA-binding protein 1"/>
    <property type="match status" value="1"/>
</dbReference>
<keyword evidence="2 3" id="KW-0694">RNA-binding</keyword>
<dbReference type="InterPro" id="IPR000504">
    <property type="entry name" value="RRM_dom"/>
</dbReference>
<gene>
    <name evidence="6" type="primary">RNP1_11</name>
    <name evidence="6" type="ORF">Zm00014a_011693</name>
</gene>
<dbReference type="InterPro" id="IPR035979">
    <property type="entry name" value="RBD_domain_sf"/>
</dbReference>
<reference evidence="6 7" key="1">
    <citation type="journal article" date="2018" name="Nat. Genet.">
        <title>Extensive intraspecific gene order and gene structural variations between Mo17 and other maize genomes.</title>
        <authorList>
            <person name="Sun S."/>
            <person name="Zhou Y."/>
            <person name="Chen J."/>
            <person name="Shi J."/>
            <person name="Zhao H."/>
            <person name="Zhao H."/>
            <person name="Song W."/>
            <person name="Zhang M."/>
            <person name="Cui Y."/>
            <person name="Dong X."/>
            <person name="Liu H."/>
            <person name="Ma X."/>
            <person name="Jiao Y."/>
            <person name="Wang B."/>
            <person name="Wei X."/>
            <person name="Stein J.C."/>
            <person name="Glaubitz J.C."/>
            <person name="Lu F."/>
            <person name="Yu G."/>
            <person name="Liang C."/>
            <person name="Fengler K."/>
            <person name="Li B."/>
            <person name="Rafalski A."/>
            <person name="Schnable P.S."/>
            <person name="Ware D.H."/>
            <person name="Buckler E.S."/>
            <person name="Lai J."/>
        </authorList>
    </citation>
    <scope>NUCLEOTIDE SEQUENCE [LARGE SCALE GENOMIC DNA]</scope>
    <source>
        <strain evidence="7">cv. Missouri 17</strain>
        <tissue evidence="6">Seedling</tissue>
    </source>
</reference>